<name>A0ABS7CYR3_9BACT</name>
<keyword evidence="2" id="KW-1185">Reference proteome</keyword>
<sequence length="66" mass="7952">MAISVDNLRKGKRYRLKNYGEQFDFQVMDMPEEEMYILKDLHTLEIYSLQDLVKYGKGKDFDLEEI</sequence>
<accession>A0ABS7CYR3</accession>
<protein>
    <submittedName>
        <fullName evidence="1">Uncharacterized protein</fullName>
    </submittedName>
</protein>
<dbReference type="RefSeq" id="WP_219878869.1">
    <property type="nucleotide sequence ID" value="NZ_JAHYXK010000024.1"/>
</dbReference>
<evidence type="ECO:0000313" key="2">
    <source>
        <dbReference type="Proteomes" id="UP000813018"/>
    </source>
</evidence>
<reference evidence="1 2" key="1">
    <citation type="journal article" date="2016" name="Int. J. Syst. Evol. Microbiol.">
        <title>Pontibacter aydingkolensis sp. nov., isolated from soil of a salt lake.</title>
        <authorList>
            <person name="Osman G."/>
            <person name="Zhang T."/>
            <person name="Lou K."/>
            <person name="Gao Y."/>
            <person name="Chang W."/>
            <person name="Lin Q."/>
            <person name="Yang H.M."/>
            <person name="Huo X.D."/>
            <person name="Wang N."/>
        </authorList>
    </citation>
    <scope>NUCLEOTIDE SEQUENCE [LARGE SCALE GENOMIC DNA]</scope>
    <source>
        <strain evidence="1 2">KACC 19255</strain>
    </source>
</reference>
<proteinExistence type="predicted"/>
<evidence type="ECO:0000313" key="1">
    <source>
        <dbReference type="EMBL" id="MBW7468998.1"/>
    </source>
</evidence>
<dbReference type="Proteomes" id="UP000813018">
    <property type="component" value="Unassembled WGS sequence"/>
</dbReference>
<gene>
    <name evidence="1" type="ORF">K0O23_18120</name>
</gene>
<dbReference type="EMBL" id="JAHYXK010000024">
    <property type="protein sequence ID" value="MBW7468998.1"/>
    <property type="molecule type" value="Genomic_DNA"/>
</dbReference>
<comment type="caution">
    <text evidence="1">The sequence shown here is derived from an EMBL/GenBank/DDBJ whole genome shotgun (WGS) entry which is preliminary data.</text>
</comment>
<organism evidence="1 2">
    <name type="scientific">Pontibacter aydingkolensis</name>
    <dbReference type="NCBI Taxonomy" id="1911536"/>
    <lineage>
        <taxon>Bacteria</taxon>
        <taxon>Pseudomonadati</taxon>
        <taxon>Bacteroidota</taxon>
        <taxon>Cytophagia</taxon>
        <taxon>Cytophagales</taxon>
        <taxon>Hymenobacteraceae</taxon>
        <taxon>Pontibacter</taxon>
    </lineage>
</organism>